<dbReference type="EMBL" id="MUEO01000025">
    <property type="protein sequence ID" value="OOE43442.1"/>
    <property type="molecule type" value="Genomic_DNA"/>
</dbReference>
<dbReference type="AlphaFoldDB" id="A0AB36K5M3"/>
<name>A0AB36K5M3_9GAMM</name>
<organism evidence="1 2">
    <name type="scientific">Salinivibrio kushneri</name>
    <dbReference type="NCBI Taxonomy" id="1908198"/>
    <lineage>
        <taxon>Bacteria</taxon>
        <taxon>Pseudomonadati</taxon>
        <taxon>Pseudomonadota</taxon>
        <taxon>Gammaproteobacteria</taxon>
        <taxon>Vibrionales</taxon>
        <taxon>Vibrionaceae</taxon>
        <taxon>Salinivibrio</taxon>
    </lineage>
</organism>
<evidence type="ECO:0000313" key="1">
    <source>
        <dbReference type="EMBL" id="OOE43442.1"/>
    </source>
</evidence>
<comment type="caution">
    <text evidence="1">The sequence shown here is derived from an EMBL/GenBank/DDBJ whole genome shotgun (WGS) entry which is preliminary data.</text>
</comment>
<gene>
    <name evidence="1" type="ORF">BZG09_10705</name>
</gene>
<dbReference type="Proteomes" id="UP000188726">
    <property type="component" value="Unassembled WGS sequence"/>
</dbReference>
<evidence type="ECO:0000313" key="2">
    <source>
        <dbReference type="Proteomes" id="UP000188726"/>
    </source>
</evidence>
<reference evidence="1 2" key="1">
    <citation type="journal article" date="2017" name="Genome Announc.">
        <title>Draft Genome Sequences of Salinivibrio proteolyticus, Salinivibrio sharmensis, Salinivibrio siamensis, Salinivibrio costicola subsp. alcaliphilus, Salinivibrio costicola subsp. vallismortis, and 29 New Isolates Belonging to the Genus Salinivibrio.</title>
        <authorList>
            <person name="Lopez-Hermoso C."/>
            <person name="de la Haba R.R."/>
            <person name="Sanchez-Porro C."/>
            <person name="Bayliss S.C."/>
            <person name="Feil E.J."/>
            <person name="Ventosa A."/>
        </authorList>
    </citation>
    <scope>NUCLEOTIDE SEQUENCE [LARGE SCALE GENOMIC DNA]</scope>
    <source>
        <strain evidence="1 2">IC202</strain>
    </source>
</reference>
<proteinExistence type="predicted"/>
<sequence>MYYKPWADFKDRLFPIIQKTQSRNDHQFADEIDDALRTERAFLFLVKDGFAVLLPKRRDGLPWLNVMFAFSWGGNAIDRYQSEVELKARQMGARGVELYTAVEGLEQALLDNGYVKTTGEARIQHWEKIL</sequence>
<protein>
    <submittedName>
        <fullName evidence="1">Uncharacterized protein</fullName>
    </submittedName>
</protein>
<accession>A0AB36K5M3</accession>